<accession>A0AAW4WRD1</accession>
<name>A0AAW4WRD1_9FIRM</name>
<comment type="caution">
    <text evidence="2">The sequence shown here is derived from an EMBL/GenBank/DDBJ whole genome shotgun (WGS) entry which is preliminary data.</text>
</comment>
<evidence type="ECO:0000313" key="3">
    <source>
        <dbReference type="Proteomes" id="UP001197847"/>
    </source>
</evidence>
<dbReference type="AlphaFoldDB" id="A0AAW4WRD1"/>
<feature type="region of interest" description="Disordered" evidence="1">
    <location>
        <begin position="1"/>
        <end position="25"/>
    </location>
</feature>
<dbReference type="Proteomes" id="UP001197847">
    <property type="component" value="Unassembled WGS sequence"/>
</dbReference>
<evidence type="ECO:0008006" key="4">
    <source>
        <dbReference type="Google" id="ProtNLM"/>
    </source>
</evidence>
<sequence length="69" mass="7609">LAKQHDDAQHQLESLRSEAQSVADDDGVALDKARAALAERRDVLNELTDRQRDIQSKIISLQAKADALS</sequence>
<proteinExistence type="predicted"/>
<feature type="non-terminal residue" evidence="2">
    <location>
        <position position="69"/>
    </location>
</feature>
<evidence type="ECO:0000313" key="2">
    <source>
        <dbReference type="EMBL" id="MCC2749148.1"/>
    </source>
</evidence>
<evidence type="ECO:0000256" key="1">
    <source>
        <dbReference type="SAM" id="MobiDB-lite"/>
    </source>
</evidence>
<gene>
    <name evidence="2" type="ORF">LK487_19440</name>
</gene>
<protein>
    <recommendedName>
        <fullName evidence="4">Chromosome segregation protein SMC</fullName>
    </recommendedName>
</protein>
<dbReference type="EMBL" id="JAJFBX010000614">
    <property type="protein sequence ID" value="MCC2749148.1"/>
    <property type="molecule type" value="Genomic_DNA"/>
</dbReference>
<reference evidence="2" key="1">
    <citation type="submission" date="2021-10" db="EMBL/GenBank/DDBJ databases">
        <title>Collection of gut derived symbiotic bacterial strains cultured from healthy donors.</title>
        <authorList>
            <person name="Lin H."/>
            <person name="Littmann E."/>
            <person name="Claire K."/>
            <person name="Pamer E."/>
        </authorList>
    </citation>
    <scope>NUCLEOTIDE SEQUENCE</scope>
    <source>
        <strain evidence="2">MSK.22.92</strain>
    </source>
</reference>
<feature type="non-terminal residue" evidence="2">
    <location>
        <position position="1"/>
    </location>
</feature>
<feature type="compositionally biased region" description="Basic and acidic residues" evidence="1">
    <location>
        <begin position="1"/>
        <end position="16"/>
    </location>
</feature>
<organism evidence="2 3">
    <name type="scientific">Agathobacter rectalis</name>
    <dbReference type="NCBI Taxonomy" id="39491"/>
    <lineage>
        <taxon>Bacteria</taxon>
        <taxon>Bacillati</taxon>
        <taxon>Bacillota</taxon>
        <taxon>Clostridia</taxon>
        <taxon>Lachnospirales</taxon>
        <taxon>Lachnospiraceae</taxon>
        <taxon>Agathobacter</taxon>
    </lineage>
</organism>